<dbReference type="Proteomes" id="UP000297963">
    <property type="component" value="Unassembled WGS sequence"/>
</dbReference>
<evidence type="ECO:0000313" key="4">
    <source>
        <dbReference type="Proteomes" id="UP000297963"/>
    </source>
</evidence>
<organism evidence="3 4">
    <name type="scientific">Cryobacterium levicorallinum</name>
    <dbReference type="NCBI Taxonomy" id="995038"/>
    <lineage>
        <taxon>Bacteria</taxon>
        <taxon>Bacillati</taxon>
        <taxon>Actinomycetota</taxon>
        <taxon>Actinomycetes</taxon>
        <taxon>Micrococcales</taxon>
        <taxon>Microbacteriaceae</taxon>
        <taxon>Cryobacterium</taxon>
    </lineage>
</organism>
<name>A0A4R8VEX2_9MICO</name>
<dbReference type="EMBL" id="SOFE01000027">
    <property type="protein sequence ID" value="TFB82076.1"/>
    <property type="molecule type" value="Genomic_DNA"/>
</dbReference>
<dbReference type="NCBIfam" id="TIGR02607">
    <property type="entry name" value="antidote_HigA"/>
    <property type="match status" value="1"/>
</dbReference>
<dbReference type="SUPFAM" id="SSF47413">
    <property type="entry name" value="lambda repressor-like DNA-binding domains"/>
    <property type="match status" value="1"/>
</dbReference>
<dbReference type="InterPro" id="IPR010982">
    <property type="entry name" value="Lambda_DNA-bd_dom_sf"/>
</dbReference>
<dbReference type="PANTHER" id="PTHR36924:SF1">
    <property type="entry name" value="ANTITOXIN HIGA-1"/>
    <property type="match status" value="1"/>
</dbReference>
<keyword evidence="1" id="KW-0238">DNA-binding</keyword>
<sequence>MSVGVPPRRINEVVHGQRRITANTALRLARYFGTSAQFWLTLQDRHDRDVAEDRMAEQIAAITPRRPRDKDPSFEARRTWWAESGLAFGYAHGRLAQEPPRNGPFG</sequence>
<evidence type="ECO:0000259" key="2">
    <source>
        <dbReference type="PROSITE" id="PS50943"/>
    </source>
</evidence>
<dbReference type="GO" id="GO:0003677">
    <property type="term" value="F:DNA binding"/>
    <property type="evidence" value="ECO:0007669"/>
    <property type="project" value="UniProtKB-KW"/>
</dbReference>
<protein>
    <submittedName>
        <fullName evidence="3">Addiction module antidote protein, HigA family</fullName>
    </submittedName>
</protein>
<evidence type="ECO:0000256" key="1">
    <source>
        <dbReference type="ARBA" id="ARBA00023125"/>
    </source>
</evidence>
<dbReference type="InterPro" id="IPR013430">
    <property type="entry name" value="Toxin_antidote_HigA"/>
</dbReference>
<dbReference type="CDD" id="cd00093">
    <property type="entry name" value="HTH_XRE"/>
    <property type="match status" value="1"/>
</dbReference>
<feature type="domain" description="HTH cro/C1-type" evidence="2">
    <location>
        <begin position="4"/>
        <end position="39"/>
    </location>
</feature>
<dbReference type="Gene3D" id="1.10.260.40">
    <property type="entry name" value="lambda repressor-like DNA-binding domains"/>
    <property type="match status" value="1"/>
</dbReference>
<gene>
    <name evidence="3" type="primary">higA</name>
    <name evidence="3" type="ORF">E3O11_15515</name>
</gene>
<dbReference type="AlphaFoldDB" id="A0A4R8VEX2"/>
<reference evidence="3 4" key="1">
    <citation type="submission" date="2019-03" db="EMBL/GenBank/DDBJ databases">
        <title>Genomics of glacier-inhabiting Cryobacterium strains.</title>
        <authorList>
            <person name="Liu Q."/>
            <person name="Xin Y.-H."/>
        </authorList>
    </citation>
    <scope>NUCLEOTIDE SEQUENCE [LARGE SCALE GENOMIC DNA]</scope>
    <source>
        <strain evidence="3 4">Hh34</strain>
    </source>
</reference>
<evidence type="ECO:0000313" key="3">
    <source>
        <dbReference type="EMBL" id="TFB82076.1"/>
    </source>
</evidence>
<accession>A0A4R8VEX2</accession>
<proteinExistence type="predicted"/>
<dbReference type="PROSITE" id="PS50943">
    <property type="entry name" value="HTH_CROC1"/>
    <property type="match status" value="1"/>
</dbReference>
<dbReference type="PANTHER" id="PTHR36924">
    <property type="entry name" value="ANTITOXIN HIGA-1"/>
    <property type="match status" value="1"/>
</dbReference>
<dbReference type="InterPro" id="IPR001387">
    <property type="entry name" value="Cro/C1-type_HTH"/>
</dbReference>
<comment type="caution">
    <text evidence="3">The sequence shown here is derived from an EMBL/GenBank/DDBJ whole genome shotgun (WGS) entry which is preliminary data.</text>
</comment>